<evidence type="ECO:0000313" key="4">
    <source>
        <dbReference type="Proteomes" id="UP000234525"/>
    </source>
</evidence>
<protein>
    <recommendedName>
        <fullName evidence="2">4-fold beta flower domain-containing protein</fullName>
    </recommendedName>
</protein>
<comment type="caution">
    <text evidence="3">The sequence shown here is derived from an EMBL/GenBank/DDBJ whole genome shotgun (WGS) entry which is preliminary data.</text>
</comment>
<feature type="domain" description="4-fold beta flower" evidence="2">
    <location>
        <begin position="2"/>
        <end position="116"/>
    </location>
</feature>
<sequence>MDPIFSKNGTVVAWLCGNEVLDLGGAHRGFINGTSVISYQTGCHLGWFEQGAFWDSQNRAIGMTREVSASIPRPGFSGVPGRPGIGGRPGRPGIPGTPAKPGRSGGWSPQEWNDWMPSK</sequence>
<dbReference type="Proteomes" id="UP000234525">
    <property type="component" value="Unassembled WGS sequence"/>
</dbReference>
<evidence type="ECO:0000259" key="2">
    <source>
        <dbReference type="Pfam" id="PF21784"/>
    </source>
</evidence>
<evidence type="ECO:0000313" key="3">
    <source>
        <dbReference type="EMBL" id="SMX71069.1"/>
    </source>
</evidence>
<proteinExistence type="predicted"/>
<dbReference type="AlphaFoldDB" id="A0A2H1I7A0"/>
<evidence type="ECO:0000256" key="1">
    <source>
        <dbReference type="SAM" id="MobiDB-lite"/>
    </source>
</evidence>
<dbReference type="EMBL" id="FXZB01000005">
    <property type="protein sequence ID" value="SMX71069.1"/>
    <property type="molecule type" value="Genomic_DNA"/>
</dbReference>
<accession>A0A2H1I7A0</accession>
<dbReference type="Pfam" id="PF21784">
    <property type="entry name" value="Bflower"/>
    <property type="match status" value="1"/>
</dbReference>
<feature type="compositionally biased region" description="Gly residues" evidence="1">
    <location>
        <begin position="81"/>
        <end position="90"/>
    </location>
</feature>
<dbReference type="InterPro" id="IPR048911">
    <property type="entry name" value="Bflower"/>
</dbReference>
<reference evidence="3" key="1">
    <citation type="submission" date="2017-03" db="EMBL/GenBank/DDBJ databases">
        <authorList>
            <person name="Monnet C."/>
        </authorList>
    </citation>
    <scope>NUCLEOTIDE SEQUENCE [LARGE SCALE GENOMIC DNA]</scope>
    <source>
        <strain evidence="3">ATCC 9175</strain>
    </source>
</reference>
<organism evidence="3 4">
    <name type="scientific">Brevibacterium aurantiacum</name>
    <dbReference type="NCBI Taxonomy" id="273384"/>
    <lineage>
        <taxon>Bacteria</taxon>
        <taxon>Bacillati</taxon>
        <taxon>Actinomycetota</taxon>
        <taxon>Actinomycetes</taxon>
        <taxon>Micrococcales</taxon>
        <taxon>Brevibacteriaceae</taxon>
        <taxon>Brevibacterium</taxon>
    </lineage>
</organism>
<gene>
    <name evidence="3" type="ORF">BAUR9175_01021</name>
</gene>
<feature type="region of interest" description="Disordered" evidence="1">
    <location>
        <begin position="70"/>
        <end position="119"/>
    </location>
</feature>
<dbReference type="GeneID" id="99802573"/>
<dbReference type="RefSeq" id="WP_371860655.1">
    <property type="nucleotide sequence ID" value="NZ_BJME01000010.1"/>
</dbReference>
<name>A0A2H1I7A0_BREAU</name>
<keyword evidence="4" id="KW-1185">Reference proteome</keyword>